<dbReference type="AlphaFoldDB" id="A0A9Q8Y978"/>
<dbReference type="RefSeq" id="WP_252160504.1">
    <property type="nucleotide sequence ID" value="NZ_CP098807.1"/>
</dbReference>
<organism evidence="2 3">
    <name type="scientific">Ensifer adhaerens</name>
    <name type="common">Sinorhizobium morelense</name>
    <dbReference type="NCBI Taxonomy" id="106592"/>
    <lineage>
        <taxon>Bacteria</taxon>
        <taxon>Pseudomonadati</taxon>
        <taxon>Pseudomonadota</taxon>
        <taxon>Alphaproteobacteria</taxon>
        <taxon>Hyphomicrobiales</taxon>
        <taxon>Rhizobiaceae</taxon>
        <taxon>Sinorhizobium/Ensifer group</taxon>
        <taxon>Ensifer</taxon>
    </lineage>
</organism>
<name>A0A9Q8Y978_ENSAD</name>
<dbReference type="EMBL" id="CP098807">
    <property type="protein sequence ID" value="USJ24692.1"/>
    <property type="molecule type" value="Genomic_DNA"/>
</dbReference>
<proteinExistence type="predicted"/>
<protein>
    <submittedName>
        <fullName evidence="2">Uncharacterized protein</fullName>
    </submittedName>
</protein>
<gene>
    <name evidence="2" type="ORF">NE863_06925</name>
</gene>
<keyword evidence="1" id="KW-1133">Transmembrane helix</keyword>
<reference evidence="2" key="1">
    <citation type="submission" date="2022-06" db="EMBL/GenBank/DDBJ databases">
        <title>Physiological and biochemical characterization and genomic elucidation of a strain of the genus Ensifer adhaerens M8 that combines arsenic oxidation and chromium reduction.</title>
        <authorList>
            <person name="Li X."/>
            <person name="Yu c."/>
        </authorList>
    </citation>
    <scope>NUCLEOTIDE SEQUENCE</scope>
    <source>
        <strain evidence="2">M8</strain>
    </source>
</reference>
<sequence>MRKGETYFGWIAAITYVLACGVAIYGPSETKALLCDKSSNCLATWVGALSGWVAAVGALCAALWTIGPLREQVREARRQSDFLVGDAEPEIVLIRNREEKTVKLRITNWNRHTVMIDSVSCVSPSSYQVSNVLDAEDERLESRLSRTGQRYAYRVDGWFDRSKAPERRSLVVVFSRDGQIDTTAATNRVGVSVAVSYRVVGQHHERRQVVVSALDLSPG</sequence>
<evidence type="ECO:0000313" key="2">
    <source>
        <dbReference type="EMBL" id="USJ24692.1"/>
    </source>
</evidence>
<dbReference type="Proteomes" id="UP001055460">
    <property type="component" value="Chromosome"/>
</dbReference>
<evidence type="ECO:0000256" key="1">
    <source>
        <dbReference type="SAM" id="Phobius"/>
    </source>
</evidence>
<accession>A0A9Q8Y978</accession>
<evidence type="ECO:0000313" key="3">
    <source>
        <dbReference type="Proteomes" id="UP001055460"/>
    </source>
</evidence>
<feature type="transmembrane region" description="Helical" evidence="1">
    <location>
        <begin position="45"/>
        <end position="69"/>
    </location>
</feature>
<keyword evidence="1" id="KW-0472">Membrane</keyword>
<feature type="transmembrane region" description="Helical" evidence="1">
    <location>
        <begin position="7"/>
        <end position="25"/>
    </location>
</feature>
<keyword evidence="1" id="KW-0812">Transmembrane</keyword>